<proteinExistence type="predicted"/>
<feature type="domain" description="BTB" evidence="5">
    <location>
        <begin position="805"/>
        <end position="871"/>
    </location>
</feature>
<dbReference type="InterPro" id="IPR009091">
    <property type="entry name" value="RCC1/BLIP-II"/>
</dbReference>
<dbReference type="VEuPathDB" id="FungiDB:CNB03920"/>
<feature type="region of interest" description="Disordered" evidence="4">
    <location>
        <begin position="1028"/>
        <end position="1123"/>
    </location>
</feature>
<dbReference type="SUPFAM" id="SSF54695">
    <property type="entry name" value="POZ domain"/>
    <property type="match status" value="1"/>
</dbReference>
<feature type="compositionally biased region" description="Gly residues" evidence="4">
    <location>
        <begin position="1372"/>
        <end position="1383"/>
    </location>
</feature>
<sequence>MPNLHVHFLNGNVKAFRQELDGTAGGCTPKGGNGGGGGLGPSSASGGNGKSWMMSGMGASGKADPNERDMFGRTVLHLAASSTTPMAYTFFQILLRHPQLQVNLQDQESGYTALHRALFVGNIRAARDLLLRNDIDTSIKDAEGMAAYDLYNGTVDGTNPPQNGNGTDLFVWGVNRNFALGTGDQSDKAFPDHINLLTQAQAAGRSDPSQKFSHVGVKDVVMSKLHTGVITSESRGNLSLCGFGANGRLGKSIHSQLALVPMTDLQHSIVSIALGQDHTLALTSGGYILSWGYNRFSQLGYVIEAPEKPAGMGKEGDDLIQVSPKRIVGPLKKEFVRGVAAGRMASACWTADAVWTWGTNAGHLGYDKASNPVQTVPRRVTSITQPVVDIAFSDYAMICLLDTSEVICFHGDTNFKISFSIPRLLPEAFPFRPPQTTLKPMITKVASSASSFAALSSIGDVFTFTLPNPMEDVYKDGRHVVVKPQIVWALRKNFTAVKDVAIGSDGTVIVCTHSGHVFVRQRLKSGSGQLKFRRIPYLQRVIKVATNESGAFGAIRVDARPTPIKLVGKTLEEDLFLLQPHFHRLEHQMTAEDFEKLNANSKKTDDDEEEDDESTNSVAKDTSIALKMCTILSRWRTGEGDSLFAWSDPLLSSDCHLIIQGLAIPVHSAILSMRAVKIAQLLAGEYTSNVLSLGSYGTSPAIKVEACHPLVGLLLIQYLYSDDVAAIWDARVARIIQDKYAAEKIPVGDIKSELKALADELDLSPLSSVLSYAAKQPLPHHTLSSDMQSFFNTTFTVPAGPESPCDVTIFLSDKQVSCNSVILRARCPFFEAMFEDRDWTLNRKSEGAVVVRMTHLKWTPMKLVFRWMYEGVEDDLFDYLHQDTLDEFLDFVFEVMAAATELLLDRLVLVCSRAIIRHCNAFNAAALASEASFYQANTLKLSVFDYIISCLETMLESGLLDEMEQSVLQDLSSVIAEKQKKRSPVAREGVLVKELMAKHREWLLVQDIPAPIVRQPFKYRARSAMSPVDLSSAKPVAPRRKPPPSPMVNPSAEVSDKSSAADGIFQMDDDLPTPTTSASEVRTPNRGSRSMTPLSLGATPFQPAASTSGSSTPAKTPIWKSKTVETGKADLRSIMAETAAAKTPLKPVSMPVVASAVGNGSAARGGFPLPASGAAPSKGMLARSPPSAGPSTGGPWRATEVRKTSFTALQGQQATNGLGTGSPGNTSTSTSTSANANANANTNTLNRSAGSQASPAPQRSGSAKVITPVRLQAPATQPRKSSTPTAAWSTPSTFIPPPPISVSPVAQGLSLLAIQQQEREAAEALARRPAKSLREIQEEEQEAERARVQEEEFMRWWHEEEARVAKETRQGAVGGNQQGQSGRGRGRGGRGKARGGGGGGRGRGGGQGGQNGRGEDKQGGAAPTGTHGQPSQGRGKHDGGRGDGSGPRALGKA</sequence>
<evidence type="ECO:0000256" key="3">
    <source>
        <dbReference type="PROSITE-ProRule" id="PRU00235"/>
    </source>
</evidence>
<feature type="repeat" description="RCC1" evidence="3">
    <location>
        <begin position="236"/>
        <end position="285"/>
    </location>
</feature>
<dbReference type="InterPro" id="IPR051625">
    <property type="entry name" value="Signaling_Regulatory_Domain"/>
</dbReference>
<dbReference type="SUPFAM" id="SSF50985">
    <property type="entry name" value="RCC1/BLIP-II"/>
    <property type="match status" value="1"/>
</dbReference>
<feature type="compositionally biased region" description="Basic and acidic residues" evidence="4">
    <location>
        <begin position="1323"/>
        <end position="1336"/>
    </location>
</feature>
<evidence type="ECO:0000313" key="7">
    <source>
        <dbReference type="Proteomes" id="UP000002149"/>
    </source>
</evidence>
<gene>
    <name evidence="6" type="ordered locus">CNB03920</name>
</gene>
<feature type="repeat" description="RCC1" evidence="3">
    <location>
        <begin position="167"/>
        <end position="233"/>
    </location>
</feature>
<dbReference type="PROSITE" id="PS50088">
    <property type="entry name" value="ANK_REPEAT"/>
    <property type="match status" value="1"/>
</dbReference>
<dbReference type="Pfam" id="PF12796">
    <property type="entry name" value="Ank_2"/>
    <property type="match status" value="1"/>
</dbReference>
<dbReference type="PANTHER" id="PTHR22872">
    <property type="entry name" value="BTK-BINDING PROTEIN-RELATED"/>
    <property type="match status" value="1"/>
</dbReference>
<feature type="compositionally biased region" description="Polar residues" evidence="4">
    <location>
        <begin position="1247"/>
        <end position="1261"/>
    </location>
</feature>
<feature type="compositionally biased region" description="Polar residues" evidence="4">
    <location>
        <begin position="1073"/>
        <end position="1093"/>
    </location>
</feature>
<dbReference type="KEGG" id="cne:CNB03920"/>
<dbReference type="CDD" id="cd18186">
    <property type="entry name" value="BTB_POZ_ZBTB_KLHL-like"/>
    <property type="match status" value="1"/>
</dbReference>
<dbReference type="Gene3D" id="3.30.710.10">
    <property type="entry name" value="Potassium Channel Kv1.1, Chain A"/>
    <property type="match status" value="2"/>
</dbReference>
<evidence type="ECO:0000256" key="4">
    <source>
        <dbReference type="SAM" id="MobiDB-lite"/>
    </source>
</evidence>
<dbReference type="RefSeq" id="XP_024512320.1">
    <property type="nucleotide sequence ID" value="XM_024656586.1"/>
</dbReference>
<dbReference type="Pfam" id="PF13540">
    <property type="entry name" value="RCC1_2"/>
    <property type="match status" value="1"/>
</dbReference>
<reference evidence="6 7" key="1">
    <citation type="journal article" date="2005" name="Science">
        <title>The genome of the basidiomycetous yeast and human pathogen Cryptococcus neoformans.</title>
        <authorList>
            <person name="Loftus B.J."/>
            <person name="Fung E."/>
            <person name="Roncaglia P."/>
            <person name="Rowley D."/>
            <person name="Amedeo P."/>
            <person name="Bruno D."/>
            <person name="Vamathevan J."/>
            <person name="Miranda M."/>
            <person name="Anderson I.J."/>
            <person name="Fraser J.A."/>
            <person name="Allen J.E."/>
            <person name="Bosdet I.E."/>
            <person name="Brent M.R."/>
            <person name="Chiu R."/>
            <person name="Doering T.L."/>
            <person name="Donlin M.J."/>
            <person name="D'Souza C.A."/>
            <person name="Fox D.S."/>
            <person name="Grinberg V."/>
            <person name="Fu J."/>
            <person name="Fukushima M."/>
            <person name="Haas B.J."/>
            <person name="Huang J.C."/>
            <person name="Janbon G."/>
            <person name="Jones S.J."/>
            <person name="Koo H.L."/>
            <person name="Krzywinski M.I."/>
            <person name="Kwon-Chung J.K."/>
            <person name="Lengeler K.B."/>
            <person name="Maiti R."/>
            <person name="Marra M.A."/>
            <person name="Marra R.E."/>
            <person name="Mathewson C.A."/>
            <person name="Mitchell T.G."/>
            <person name="Pertea M."/>
            <person name="Riggs F.R."/>
            <person name="Salzberg S.L."/>
            <person name="Schein J.E."/>
            <person name="Shvartsbeyn A."/>
            <person name="Shin H."/>
            <person name="Shumway M."/>
            <person name="Specht C.A."/>
            <person name="Suh B.B."/>
            <person name="Tenney A."/>
            <person name="Utterback T.R."/>
            <person name="Wickes B.L."/>
            <person name="Wortman J.R."/>
            <person name="Wye N.H."/>
            <person name="Kronstad J.W."/>
            <person name="Lodge J.K."/>
            <person name="Heitman J."/>
            <person name="Davis R.W."/>
            <person name="Fraser C.M."/>
            <person name="Hyman R.W."/>
        </authorList>
    </citation>
    <scope>NUCLEOTIDE SEQUENCE [LARGE SCALE GENOMIC DNA]</scope>
    <source>
        <strain evidence="7">JEC21 / ATCC MYA-565</strain>
    </source>
</reference>
<evidence type="ECO:0000256" key="2">
    <source>
        <dbReference type="PROSITE-ProRule" id="PRU00023"/>
    </source>
</evidence>
<dbReference type="PROSITE" id="PS50012">
    <property type="entry name" value="RCC1_3"/>
    <property type="match status" value="3"/>
</dbReference>
<accession>Q5KLV6</accession>
<dbReference type="GeneID" id="3255559"/>
<keyword evidence="2" id="KW-0040">ANK repeat</keyword>
<evidence type="ECO:0000259" key="5">
    <source>
        <dbReference type="PROSITE" id="PS50097"/>
    </source>
</evidence>
<dbReference type="EMBL" id="AE017342">
    <property type="protein sequence ID" value="AAW42018.2"/>
    <property type="molecule type" value="Genomic_DNA"/>
</dbReference>
<dbReference type="InterPro" id="IPR002110">
    <property type="entry name" value="Ankyrin_rpt"/>
</dbReference>
<feature type="repeat" description="RCC1" evidence="3">
    <location>
        <begin position="286"/>
        <end position="352"/>
    </location>
</feature>
<feature type="region of interest" description="Disordered" evidence="4">
    <location>
        <begin position="1174"/>
        <end position="1197"/>
    </location>
</feature>
<dbReference type="InterPro" id="IPR036770">
    <property type="entry name" value="Ankyrin_rpt-contain_sf"/>
</dbReference>
<feature type="compositionally biased region" description="Low complexity" evidence="4">
    <location>
        <begin position="1223"/>
        <end position="1246"/>
    </location>
</feature>
<feature type="compositionally biased region" description="Low complexity" evidence="4">
    <location>
        <begin position="1184"/>
        <end position="1195"/>
    </location>
</feature>
<dbReference type="Pfam" id="PF00651">
    <property type="entry name" value="BTB"/>
    <property type="match status" value="1"/>
</dbReference>
<dbReference type="SUPFAM" id="SSF48403">
    <property type="entry name" value="Ankyrin repeat"/>
    <property type="match status" value="1"/>
</dbReference>
<dbReference type="PaxDb" id="214684-Q5KLV6"/>
<dbReference type="CDD" id="cd18500">
    <property type="entry name" value="BACK_IBtk"/>
    <property type="match status" value="1"/>
</dbReference>
<feature type="compositionally biased region" description="Low complexity" evidence="4">
    <location>
        <begin position="1281"/>
        <end position="1293"/>
    </location>
</feature>
<dbReference type="InterPro" id="IPR011333">
    <property type="entry name" value="SKP1/BTB/POZ_sf"/>
</dbReference>
<dbReference type="eggNOG" id="KOG0783">
    <property type="taxonomic scope" value="Eukaryota"/>
</dbReference>
<keyword evidence="7" id="KW-1185">Reference proteome</keyword>
<feature type="repeat" description="ANK" evidence="2">
    <location>
        <begin position="109"/>
        <end position="142"/>
    </location>
</feature>
<feature type="compositionally biased region" description="Gly residues" evidence="4">
    <location>
        <begin position="24"/>
        <end position="40"/>
    </location>
</feature>
<evidence type="ECO:0000313" key="6">
    <source>
        <dbReference type="EMBL" id="AAW42018.2"/>
    </source>
</evidence>
<dbReference type="Gene3D" id="2.130.10.30">
    <property type="entry name" value="Regulator of chromosome condensation 1/beta-lactamase-inhibitor protein II"/>
    <property type="match status" value="1"/>
</dbReference>
<feature type="region of interest" description="Disordered" evidence="4">
    <location>
        <begin position="1211"/>
        <end position="1293"/>
    </location>
</feature>
<dbReference type="STRING" id="214684.Q5KLV6"/>
<feature type="compositionally biased region" description="Basic residues" evidence="4">
    <location>
        <begin position="1384"/>
        <end position="1393"/>
    </location>
</feature>
<dbReference type="InParanoid" id="Q5KLV6"/>
<feature type="region of interest" description="Disordered" evidence="4">
    <location>
        <begin position="24"/>
        <end position="65"/>
    </location>
</feature>
<feature type="compositionally biased region" description="Gly residues" evidence="4">
    <location>
        <begin position="1394"/>
        <end position="1412"/>
    </location>
</feature>
<organism evidence="6 7">
    <name type="scientific">Cryptococcus deneoformans (strain JEC21 / ATCC MYA-565)</name>
    <name type="common">Cryptococcus neoformans var. neoformans serotype D</name>
    <dbReference type="NCBI Taxonomy" id="214684"/>
    <lineage>
        <taxon>Eukaryota</taxon>
        <taxon>Fungi</taxon>
        <taxon>Dikarya</taxon>
        <taxon>Basidiomycota</taxon>
        <taxon>Agaricomycotina</taxon>
        <taxon>Tremellomycetes</taxon>
        <taxon>Tremellales</taxon>
        <taxon>Cryptococcaceae</taxon>
        <taxon>Cryptococcus</taxon>
        <taxon>Cryptococcus neoformans species complex</taxon>
    </lineage>
</organism>
<dbReference type="OrthoDB" id="1893551at2759"/>
<dbReference type="Gene3D" id="1.25.40.20">
    <property type="entry name" value="Ankyrin repeat-containing domain"/>
    <property type="match status" value="1"/>
</dbReference>
<name>Q5KLV6_CRYD1</name>
<feature type="region of interest" description="Disordered" evidence="4">
    <location>
        <begin position="1364"/>
        <end position="1453"/>
    </location>
</feature>
<evidence type="ECO:0000256" key="1">
    <source>
        <dbReference type="ARBA" id="ARBA00022737"/>
    </source>
</evidence>
<dbReference type="SMART" id="SM00225">
    <property type="entry name" value="BTB"/>
    <property type="match status" value="2"/>
</dbReference>
<keyword evidence="1" id="KW-0677">Repeat</keyword>
<feature type="region of interest" description="Disordered" evidence="4">
    <location>
        <begin position="1323"/>
        <end position="1348"/>
    </location>
</feature>
<dbReference type="PROSITE" id="PS50097">
    <property type="entry name" value="BTB"/>
    <property type="match status" value="1"/>
</dbReference>
<feature type="compositionally biased region" description="Low complexity" evidence="4">
    <location>
        <begin position="1103"/>
        <end position="1117"/>
    </location>
</feature>
<dbReference type="HOGENOM" id="CLU_002285_0_0_1"/>
<dbReference type="FunCoup" id="Q5KLV6">
    <property type="interactions" value="95"/>
</dbReference>
<dbReference type="InterPro" id="IPR000210">
    <property type="entry name" value="BTB/POZ_dom"/>
</dbReference>
<dbReference type="Proteomes" id="UP000002149">
    <property type="component" value="Chromosome 2"/>
</dbReference>
<dbReference type="InterPro" id="IPR000408">
    <property type="entry name" value="Reg_chr_condens"/>
</dbReference>
<dbReference type="PANTHER" id="PTHR22872:SF2">
    <property type="entry name" value="INHIBITOR OF BRUTON TYROSINE KINASE"/>
    <property type="match status" value="1"/>
</dbReference>
<protein>
    <recommendedName>
        <fullName evidence="5">BTB domain-containing protein</fullName>
    </recommendedName>
</protein>